<dbReference type="EMBL" id="JAYMYQ010000001">
    <property type="protein sequence ID" value="KAK7363032.1"/>
    <property type="molecule type" value="Genomic_DNA"/>
</dbReference>
<protein>
    <submittedName>
        <fullName evidence="1">Uncharacterized protein</fullName>
    </submittedName>
</protein>
<keyword evidence="2" id="KW-1185">Reference proteome</keyword>
<accession>A0AAN9R8E5</accession>
<name>A0AAN9R8E5_CANGL</name>
<gene>
    <name evidence="1" type="ORF">VNO77_05161</name>
</gene>
<comment type="caution">
    <text evidence="1">The sequence shown here is derived from an EMBL/GenBank/DDBJ whole genome shotgun (WGS) entry which is preliminary data.</text>
</comment>
<sequence length="98" mass="11033">MRILSCARNIQVWSLIEENLRSLLLDGGSDWTAPRECRTAKLTLQLSSPSGLRTPIYNEGSSQALLHTRGNPDPWSNRFKVSNSHTLKSLMHLEEGRS</sequence>
<evidence type="ECO:0000313" key="2">
    <source>
        <dbReference type="Proteomes" id="UP001367508"/>
    </source>
</evidence>
<organism evidence="1 2">
    <name type="scientific">Canavalia gladiata</name>
    <name type="common">Sword bean</name>
    <name type="synonym">Dolichos gladiatus</name>
    <dbReference type="NCBI Taxonomy" id="3824"/>
    <lineage>
        <taxon>Eukaryota</taxon>
        <taxon>Viridiplantae</taxon>
        <taxon>Streptophyta</taxon>
        <taxon>Embryophyta</taxon>
        <taxon>Tracheophyta</taxon>
        <taxon>Spermatophyta</taxon>
        <taxon>Magnoliopsida</taxon>
        <taxon>eudicotyledons</taxon>
        <taxon>Gunneridae</taxon>
        <taxon>Pentapetalae</taxon>
        <taxon>rosids</taxon>
        <taxon>fabids</taxon>
        <taxon>Fabales</taxon>
        <taxon>Fabaceae</taxon>
        <taxon>Papilionoideae</taxon>
        <taxon>50 kb inversion clade</taxon>
        <taxon>NPAAA clade</taxon>
        <taxon>indigoferoid/millettioid clade</taxon>
        <taxon>Phaseoleae</taxon>
        <taxon>Canavalia</taxon>
    </lineage>
</organism>
<evidence type="ECO:0000313" key="1">
    <source>
        <dbReference type="EMBL" id="KAK7363032.1"/>
    </source>
</evidence>
<proteinExistence type="predicted"/>
<dbReference type="Proteomes" id="UP001367508">
    <property type="component" value="Unassembled WGS sequence"/>
</dbReference>
<reference evidence="1 2" key="1">
    <citation type="submission" date="2024-01" db="EMBL/GenBank/DDBJ databases">
        <title>The genomes of 5 underutilized Papilionoideae crops provide insights into root nodulation and disease resistanc.</title>
        <authorList>
            <person name="Jiang F."/>
        </authorList>
    </citation>
    <scope>NUCLEOTIDE SEQUENCE [LARGE SCALE GENOMIC DNA]</scope>
    <source>
        <strain evidence="1">LVBAO_FW01</strain>
        <tissue evidence="1">Leaves</tissue>
    </source>
</reference>
<dbReference type="AlphaFoldDB" id="A0AAN9R8E5"/>